<dbReference type="EC" id="5.6.2.3" evidence="1"/>
<dbReference type="Gene3D" id="3.40.50.300">
    <property type="entry name" value="P-loop containing nucleotide triphosphate hydrolases"/>
    <property type="match status" value="1"/>
</dbReference>
<protein>
    <recommendedName>
        <fullName evidence="1">ATP-dependent DNA helicase</fullName>
        <ecNumber evidence="1">5.6.2.3</ecNumber>
    </recommendedName>
</protein>
<keyword evidence="1" id="KW-0227">DNA damage</keyword>
<dbReference type="GO" id="GO:0006310">
    <property type="term" value="P:DNA recombination"/>
    <property type="evidence" value="ECO:0007669"/>
    <property type="project" value="UniProtKB-KW"/>
</dbReference>
<name>A0AAW1GRK0_SAPOF</name>
<feature type="domain" description="DNA helicase Pif1-like 2B" evidence="4">
    <location>
        <begin position="916"/>
        <end position="962"/>
    </location>
</feature>
<dbReference type="GO" id="GO:0006281">
    <property type="term" value="P:DNA repair"/>
    <property type="evidence" value="ECO:0007669"/>
    <property type="project" value="UniProtKB-KW"/>
</dbReference>
<evidence type="ECO:0000259" key="4">
    <source>
        <dbReference type="Pfam" id="PF21530"/>
    </source>
</evidence>
<dbReference type="Pfam" id="PF05970">
    <property type="entry name" value="PIF1"/>
    <property type="match status" value="1"/>
</dbReference>
<evidence type="ECO:0000259" key="2">
    <source>
        <dbReference type="Pfam" id="PF05970"/>
    </source>
</evidence>
<reference evidence="5" key="1">
    <citation type="submission" date="2024-03" db="EMBL/GenBank/DDBJ databases">
        <title>WGS assembly of Saponaria officinalis var. Norfolk2.</title>
        <authorList>
            <person name="Jenkins J."/>
            <person name="Shu S."/>
            <person name="Grimwood J."/>
            <person name="Barry K."/>
            <person name="Goodstein D."/>
            <person name="Schmutz J."/>
            <person name="Leebens-Mack J."/>
            <person name="Osbourn A."/>
        </authorList>
    </citation>
    <scope>NUCLEOTIDE SEQUENCE [LARGE SCALE GENOMIC DNA]</scope>
    <source>
        <strain evidence="5">JIC</strain>
    </source>
</reference>
<keyword evidence="1" id="KW-0347">Helicase</keyword>
<keyword evidence="1" id="KW-0378">Hydrolase</keyword>
<dbReference type="InterPro" id="IPR025476">
    <property type="entry name" value="Helitron_helicase-like"/>
</dbReference>
<keyword evidence="1" id="KW-0547">Nucleotide-binding</keyword>
<keyword evidence="1" id="KW-0233">DNA recombination</keyword>
<dbReference type="SUPFAM" id="SSF52540">
    <property type="entry name" value="P-loop containing nucleoside triphosphate hydrolases"/>
    <property type="match status" value="2"/>
</dbReference>
<evidence type="ECO:0000256" key="1">
    <source>
        <dbReference type="RuleBase" id="RU363044"/>
    </source>
</evidence>
<accession>A0AAW1GRK0</accession>
<dbReference type="PANTHER" id="PTHR10492:SF94">
    <property type="entry name" value="ATP-DEPENDENT DNA HELICASE"/>
    <property type="match status" value="1"/>
</dbReference>
<dbReference type="AlphaFoldDB" id="A0AAW1GRK0"/>
<keyword evidence="6" id="KW-1185">Reference proteome</keyword>
<sequence length="1072" mass="121200">MIGQPLVGTPLQLQAVQSCTKCLAKKFVYESRNFCCGDGAIILPSSTHPPQLIRLFTSSDLLFVHFRQFARIYVFKLRGQIYHNVPDLVPQDNNPKYLQLYFYDGQHEAANRTACFKELNRAVIDILMTVTRTNPYARFFRSLQEINITHDTKIQLTQNPAHDQRVSNAPTSDEVAAIWSEDSTSGETNGPHILVFSHSQTSHKIMHFYGCYDPLQYPLLFPKGECGWHQGLKKNVATSQVRTNAESETAPPESFSTTEALLEAEAHQSSHQVHSKERNNRLGNMILRAGRCLQQYVVDMHNQDTIRAELYQGLLDTIDTGEQCAANVGRRVILPATYIGGPRDMKMRYLNAMALVQRYEEAQNRPDLVARIVEQKIFGEVAAFVYVMNCPDDFDKFVAVLRHMMHGPCGHLGRCKRRQTGHDRISFNVAPEADSGRWVSPVEAIWRIYGFDLFEIHPPVMALPIHLPGMQTIQMRPHEKTPLTEFFRINSENADKPERKYLYGNFTEHYRWDTIEQTWLVFVTPSEGERLFIISTNLATCLFATILIFCQPKDPTTVWDKYYTSLSEDYSREHLNDAYTTKELTVRQLERHLEAMGKSLKTFGLAHLNEHQDALLYQSQDILDALNARIPEQCMISRNSLNSEQQEAFNIIIKHVRESKPGAFFVDGPGGTGKTYLYNALYAELQLMGKIVLPTATSRIAAANIPSGRTTHSRFKLPIDLEISLSCVVPKQSSLAALIRATSLIIWDEASMARRESVEALDQLLRDLCNPDLIFGGKLIVFGGDFRQVLPVVQHKSIREVVKSSMVASVIWPQLTKFRMTINMRASYFQLPEGIVQDTCEIGTDLIAAVADTAYPESDIRNIGTSIFNNRSILTPTNEDVDDINTFMINKFPGTPVMYRGFDSMLTENCNIYPSEFINKLCPGGMSPYELILKKNCPVILLRNLFPSAGLCNGTRLICVQFTPNVIECIITNGHHSGEHVFIPRIKLRPSSSSNYPFQFQRNQFLLKLSFAMTINKSQGQTLDQVAVYLPRPCFSPASRVTVVAASTEHSSSQHSVKNIVSFEVLRLAGII</sequence>
<evidence type="ECO:0000313" key="5">
    <source>
        <dbReference type="EMBL" id="KAK9666371.1"/>
    </source>
</evidence>
<feature type="domain" description="Helitron helicase-like" evidence="3">
    <location>
        <begin position="300"/>
        <end position="360"/>
    </location>
</feature>
<dbReference type="GO" id="GO:0000723">
    <property type="term" value="P:telomere maintenance"/>
    <property type="evidence" value="ECO:0007669"/>
    <property type="project" value="InterPro"/>
</dbReference>
<evidence type="ECO:0000259" key="3">
    <source>
        <dbReference type="Pfam" id="PF14214"/>
    </source>
</evidence>
<keyword evidence="1" id="KW-0067">ATP-binding</keyword>
<dbReference type="Pfam" id="PF21530">
    <property type="entry name" value="Pif1_2B_dom"/>
    <property type="match status" value="1"/>
</dbReference>
<comment type="similarity">
    <text evidence="1">Belongs to the helicase family.</text>
</comment>
<dbReference type="GO" id="GO:0016787">
    <property type="term" value="F:hydrolase activity"/>
    <property type="evidence" value="ECO:0007669"/>
    <property type="project" value="UniProtKB-KW"/>
</dbReference>
<comment type="cofactor">
    <cofactor evidence="1">
        <name>Mg(2+)</name>
        <dbReference type="ChEBI" id="CHEBI:18420"/>
    </cofactor>
</comment>
<dbReference type="GO" id="GO:0005524">
    <property type="term" value="F:ATP binding"/>
    <property type="evidence" value="ECO:0007669"/>
    <property type="project" value="UniProtKB-KW"/>
</dbReference>
<dbReference type="InterPro" id="IPR010285">
    <property type="entry name" value="DNA_helicase_pif1-like_DEAD"/>
</dbReference>
<keyword evidence="1" id="KW-0234">DNA repair</keyword>
<organism evidence="5 6">
    <name type="scientific">Saponaria officinalis</name>
    <name type="common">Common soapwort</name>
    <name type="synonym">Lychnis saponaria</name>
    <dbReference type="NCBI Taxonomy" id="3572"/>
    <lineage>
        <taxon>Eukaryota</taxon>
        <taxon>Viridiplantae</taxon>
        <taxon>Streptophyta</taxon>
        <taxon>Embryophyta</taxon>
        <taxon>Tracheophyta</taxon>
        <taxon>Spermatophyta</taxon>
        <taxon>Magnoliopsida</taxon>
        <taxon>eudicotyledons</taxon>
        <taxon>Gunneridae</taxon>
        <taxon>Pentapetalae</taxon>
        <taxon>Caryophyllales</taxon>
        <taxon>Caryophyllaceae</taxon>
        <taxon>Caryophylleae</taxon>
        <taxon>Saponaria</taxon>
    </lineage>
</organism>
<evidence type="ECO:0000313" key="6">
    <source>
        <dbReference type="Proteomes" id="UP001443914"/>
    </source>
</evidence>
<dbReference type="InterPro" id="IPR027417">
    <property type="entry name" value="P-loop_NTPase"/>
</dbReference>
<dbReference type="PANTHER" id="PTHR10492">
    <property type="match status" value="1"/>
</dbReference>
<comment type="caution">
    <text evidence="5">The sequence shown here is derived from an EMBL/GenBank/DDBJ whole genome shotgun (WGS) entry which is preliminary data.</text>
</comment>
<dbReference type="InterPro" id="IPR049163">
    <property type="entry name" value="Pif1-like_2B_dom"/>
</dbReference>
<dbReference type="EMBL" id="JBDFQZ010000014">
    <property type="protein sequence ID" value="KAK9666371.1"/>
    <property type="molecule type" value="Genomic_DNA"/>
</dbReference>
<gene>
    <name evidence="5" type="ORF">RND81_14G180300</name>
</gene>
<dbReference type="Proteomes" id="UP001443914">
    <property type="component" value="Unassembled WGS sequence"/>
</dbReference>
<feature type="domain" description="DNA helicase Pif1-like DEAD-box helicase" evidence="2">
    <location>
        <begin position="641"/>
        <end position="831"/>
    </location>
</feature>
<dbReference type="GO" id="GO:0043139">
    <property type="term" value="F:5'-3' DNA helicase activity"/>
    <property type="evidence" value="ECO:0007669"/>
    <property type="project" value="UniProtKB-EC"/>
</dbReference>
<proteinExistence type="inferred from homology"/>
<comment type="catalytic activity">
    <reaction evidence="1">
        <text>ATP + H2O = ADP + phosphate + H(+)</text>
        <dbReference type="Rhea" id="RHEA:13065"/>
        <dbReference type="ChEBI" id="CHEBI:15377"/>
        <dbReference type="ChEBI" id="CHEBI:15378"/>
        <dbReference type="ChEBI" id="CHEBI:30616"/>
        <dbReference type="ChEBI" id="CHEBI:43474"/>
        <dbReference type="ChEBI" id="CHEBI:456216"/>
        <dbReference type="EC" id="5.6.2.3"/>
    </reaction>
</comment>
<dbReference type="Pfam" id="PF14214">
    <property type="entry name" value="Helitron_like_N"/>
    <property type="match status" value="1"/>
</dbReference>